<gene>
    <name evidence="3" type="primary">Acey_s0648.g1111</name>
    <name evidence="3" type="ORF">Y032_0648g1111</name>
</gene>
<evidence type="ECO:0000313" key="4">
    <source>
        <dbReference type="Proteomes" id="UP000024635"/>
    </source>
</evidence>
<sequence>MLSCLPIISSLLFIASRLCGRTAAVVASAATATAPAQLAEPAKSGDSLTEDDQPSGLRRRDREGDCKLRQSWR</sequence>
<feature type="region of interest" description="Disordered" evidence="1">
    <location>
        <begin position="36"/>
        <end position="73"/>
    </location>
</feature>
<comment type="caution">
    <text evidence="3">The sequence shown here is derived from an EMBL/GenBank/DDBJ whole genome shotgun (WGS) entry which is preliminary data.</text>
</comment>
<evidence type="ECO:0000256" key="1">
    <source>
        <dbReference type="SAM" id="MobiDB-lite"/>
    </source>
</evidence>
<keyword evidence="4" id="KW-1185">Reference proteome</keyword>
<evidence type="ECO:0000313" key="3">
    <source>
        <dbReference type="EMBL" id="EYC39638.1"/>
    </source>
</evidence>
<name>A0A016WKU6_9BILA</name>
<dbReference type="AlphaFoldDB" id="A0A016WKU6"/>
<dbReference type="EMBL" id="JARK01000248">
    <property type="protein sequence ID" value="EYC39638.1"/>
    <property type="molecule type" value="Genomic_DNA"/>
</dbReference>
<feature type="signal peptide" evidence="2">
    <location>
        <begin position="1"/>
        <end position="24"/>
    </location>
</feature>
<reference evidence="4" key="1">
    <citation type="journal article" date="2015" name="Nat. Genet.">
        <title>The genome and transcriptome of the zoonotic hookworm Ancylostoma ceylanicum identify infection-specific gene families.</title>
        <authorList>
            <person name="Schwarz E.M."/>
            <person name="Hu Y."/>
            <person name="Antoshechkin I."/>
            <person name="Miller M.M."/>
            <person name="Sternberg P.W."/>
            <person name="Aroian R.V."/>
        </authorList>
    </citation>
    <scope>NUCLEOTIDE SEQUENCE</scope>
    <source>
        <strain evidence="4">HY135</strain>
    </source>
</reference>
<accession>A0A016WKU6</accession>
<keyword evidence="2" id="KW-0732">Signal</keyword>
<proteinExistence type="predicted"/>
<feature type="chain" id="PRO_5001494682" description="Secreted protein" evidence="2">
    <location>
        <begin position="25"/>
        <end position="73"/>
    </location>
</feature>
<dbReference type="Proteomes" id="UP000024635">
    <property type="component" value="Unassembled WGS sequence"/>
</dbReference>
<protein>
    <recommendedName>
        <fullName evidence="5">Secreted protein</fullName>
    </recommendedName>
</protein>
<organism evidence="3 4">
    <name type="scientific">Ancylostoma ceylanicum</name>
    <dbReference type="NCBI Taxonomy" id="53326"/>
    <lineage>
        <taxon>Eukaryota</taxon>
        <taxon>Metazoa</taxon>
        <taxon>Ecdysozoa</taxon>
        <taxon>Nematoda</taxon>
        <taxon>Chromadorea</taxon>
        <taxon>Rhabditida</taxon>
        <taxon>Rhabditina</taxon>
        <taxon>Rhabditomorpha</taxon>
        <taxon>Strongyloidea</taxon>
        <taxon>Ancylostomatidae</taxon>
        <taxon>Ancylostomatinae</taxon>
        <taxon>Ancylostoma</taxon>
    </lineage>
</organism>
<evidence type="ECO:0000256" key="2">
    <source>
        <dbReference type="SAM" id="SignalP"/>
    </source>
</evidence>
<feature type="compositionally biased region" description="Basic and acidic residues" evidence="1">
    <location>
        <begin position="58"/>
        <end position="73"/>
    </location>
</feature>
<evidence type="ECO:0008006" key="5">
    <source>
        <dbReference type="Google" id="ProtNLM"/>
    </source>
</evidence>